<name>A0ABZ3J5E8_SPOA4</name>
<evidence type="ECO:0000313" key="1">
    <source>
        <dbReference type="EMBL" id="XFO73612.1"/>
    </source>
</evidence>
<dbReference type="Proteomes" id="UP000216052">
    <property type="component" value="Chromosome"/>
</dbReference>
<gene>
    <name evidence="1" type="ORF">SPACI_037190</name>
</gene>
<sequence length="205" mass="23031">MQDFFDAIDEFLIENPLPCGTCKQHCCKGRFKIHMDSISAQRLSKGKPERIMPKLFVDTGENKLEIFLIAGHKKCRYLDGLSRCLSYNARTASCRTYICIPQSACYKILDAAVAAEMHHAMRAEYLDWVINNPATPPAAIEPAKALRQEIINTSTAYGRGSYSEILIKDCVRADFTHSNVSPEQVRLFQDIVNQEENQVKLSAGA</sequence>
<organism evidence="1 2">
    <name type="scientific">Sporomusa acidovorans (strain ATCC 49682 / DSM 3132 / Mol)</name>
    <dbReference type="NCBI Taxonomy" id="1123286"/>
    <lineage>
        <taxon>Bacteria</taxon>
        <taxon>Bacillati</taxon>
        <taxon>Bacillota</taxon>
        <taxon>Negativicutes</taxon>
        <taxon>Selenomonadales</taxon>
        <taxon>Sporomusaceae</taxon>
        <taxon>Sporomusa</taxon>
    </lineage>
</organism>
<evidence type="ECO:0000313" key="2">
    <source>
        <dbReference type="Proteomes" id="UP000216052"/>
    </source>
</evidence>
<evidence type="ECO:0008006" key="3">
    <source>
        <dbReference type="Google" id="ProtNLM"/>
    </source>
</evidence>
<protein>
    <recommendedName>
        <fullName evidence="3">Flagellin N-methylase</fullName>
    </recommendedName>
</protein>
<keyword evidence="2" id="KW-1185">Reference proteome</keyword>
<reference evidence="1" key="1">
    <citation type="submission" date="2024-05" db="EMBL/GenBank/DDBJ databases">
        <title>Isolation and characterization of Sporomusa carbonis sp. nov., a carboxydotrophic hydrogenogen in the genus of Sporomusa isolated from a charcoal burning pile.</title>
        <authorList>
            <person name="Boeer T."/>
            <person name="Rosenbaum F."/>
            <person name="Eysell L."/>
            <person name="Mueller V."/>
            <person name="Daniel R."/>
            <person name="Poehlein A."/>
        </authorList>
    </citation>
    <scope>NUCLEOTIDE SEQUENCE [LARGE SCALE GENOMIC DNA]</scope>
    <source>
        <strain evidence="1">DSM 3132</strain>
    </source>
</reference>
<dbReference type="RefSeq" id="WP_093795951.1">
    <property type="nucleotide sequence ID" value="NZ_CP155571.1"/>
</dbReference>
<accession>A0ABZ3J5E8</accession>
<dbReference type="EMBL" id="CP155571">
    <property type="protein sequence ID" value="XFO73612.1"/>
    <property type="molecule type" value="Genomic_DNA"/>
</dbReference>
<proteinExistence type="predicted"/>